<dbReference type="AlphaFoldDB" id="A0A3A5MQQ0"/>
<evidence type="ECO:0000313" key="9">
    <source>
        <dbReference type="EMBL" id="RJT87764.1"/>
    </source>
</evidence>
<dbReference type="PANTHER" id="PTHR34296:SF2">
    <property type="entry name" value="ABC TRANSPORTER GUANOSINE-BINDING PROTEIN NUPN"/>
    <property type="match status" value="1"/>
</dbReference>
<keyword evidence="4 7" id="KW-0732">Signal</keyword>
<accession>A0A3A5MQQ0</accession>
<keyword evidence="3" id="KW-1003">Cell membrane</keyword>
<dbReference type="CDD" id="cd06354">
    <property type="entry name" value="PBP1_PrnA-like"/>
    <property type="match status" value="1"/>
</dbReference>
<dbReference type="SUPFAM" id="SSF53822">
    <property type="entry name" value="Periplasmic binding protein-like I"/>
    <property type="match status" value="1"/>
</dbReference>
<reference evidence="9 10" key="1">
    <citation type="submission" date="2018-09" db="EMBL/GenBank/DDBJ databases">
        <title>Novel species of Cryobacterium.</title>
        <authorList>
            <person name="Liu Q."/>
            <person name="Xin Y.-H."/>
        </authorList>
    </citation>
    <scope>NUCLEOTIDE SEQUENCE [LARGE SCALE GENOMIC DNA]</scope>
    <source>
        <strain evidence="9 10">Hh39</strain>
    </source>
</reference>
<evidence type="ECO:0000256" key="1">
    <source>
        <dbReference type="ARBA" id="ARBA00004193"/>
    </source>
</evidence>
<name>A0A3A5MQQ0_9MICO</name>
<dbReference type="Gene3D" id="3.40.50.2300">
    <property type="match status" value="2"/>
</dbReference>
<evidence type="ECO:0000259" key="8">
    <source>
        <dbReference type="Pfam" id="PF02608"/>
    </source>
</evidence>
<organism evidence="9 10">
    <name type="scientific">Cryobacterium melibiosiphilum</name>
    <dbReference type="NCBI Taxonomy" id="995039"/>
    <lineage>
        <taxon>Bacteria</taxon>
        <taxon>Bacillati</taxon>
        <taxon>Actinomycetota</taxon>
        <taxon>Actinomycetes</taxon>
        <taxon>Micrococcales</taxon>
        <taxon>Microbacteriaceae</taxon>
        <taxon>Cryobacterium</taxon>
    </lineage>
</organism>
<proteinExistence type="inferred from homology"/>
<evidence type="ECO:0000313" key="10">
    <source>
        <dbReference type="Proteomes" id="UP000272015"/>
    </source>
</evidence>
<evidence type="ECO:0000256" key="2">
    <source>
        <dbReference type="ARBA" id="ARBA00008610"/>
    </source>
</evidence>
<keyword evidence="5" id="KW-0472">Membrane</keyword>
<dbReference type="EMBL" id="QZVS01000087">
    <property type="protein sequence ID" value="RJT87764.1"/>
    <property type="molecule type" value="Genomic_DNA"/>
</dbReference>
<sequence>MVGARTWRNHVNVLIRKRQFAGIAALGAAGLVLAGCATAPEATDSSDGATDTDFLACAVSDEGSWNDKSFNEAAFDGLLKAEADLGVSLSDAESNSIEDFEPNLTAMIGAGCDLTFAVGFNLIAPVNAAAAANPDVNFVTIDGYSEGNDNLKPVEYAMDESSYLAGYLAAAQSTTKVVGTYGGLNIPAVTVFMAGFYNGAKAYEAETGTAVTVLGYDPASPDTGDFVGNFEDSAKAKSLSLGQLEKGADILFPVAGSLFSATSEAINESGKDALFIGVDKDIAVTSPEYADQVLTSVEKKMTDAVYDVIEATLDNGFDGEPYLGTLENGGTSLSPFYDFESSVSPIVVERLEEIKAGIIDGSIDPQA</sequence>
<evidence type="ECO:0000256" key="4">
    <source>
        <dbReference type="ARBA" id="ARBA00022729"/>
    </source>
</evidence>
<feature type="domain" description="ABC transporter substrate-binding protein PnrA-like" evidence="8">
    <location>
        <begin position="57"/>
        <end position="318"/>
    </location>
</feature>
<keyword evidence="6" id="KW-0449">Lipoprotein</keyword>
<evidence type="ECO:0000256" key="6">
    <source>
        <dbReference type="ARBA" id="ARBA00023288"/>
    </source>
</evidence>
<comment type="subcellular location">
    <subcellularLocation>
        <location evidence="1">Cell membrane</location>
        <topology evidence="1">Lipid-anchor</topology>
    </subcellularLocation>
</comment>
<gene>
    <name evidence="9" type="ORF">D6T64_12930</name>
</gene>
<evidence type="ECO:0000256" key="7">
    <source>
        <dbReference type="SAM" id="SignalP"/>
    </source>
</evidence>
<dbReference type="Proteomes" id="UP000272015">
    <property type="component" value="Unassembled WGS sequence"/>
</dbReference>
<evidence type="ECO:0000256" key="5">
    <source>
        <dbReference type="ARBA" id="ARBA00023136"/>
    </source>
</evidence>
<protein>
    <submittedName>
        <fullName evidence="9">BMP family ABC transporter substrate-binding protein</fullName>
    </submittedName>
</protein>
<dbReference type="InterPro" id="IPR050957">
    <property type="entry name" value="BMP_lipoprotein"/>
</dbReference>
<keyword evidence="10" id="KW-1185">Reference proteome</keyword>
<comment type="caution">
    <text evidence="9">The sequence shown here is derived from an EMBL/GenBank/DDBJ whole genome shotgun (WGS) entry which is preliminary data.</text>
</comment>
<feature type="chain" id="PRO_5039662049" evidence="7">
    <location>
        <begin position="35"/>
        <end position="367"/>
    </location>
</feature>
<evidence type="ECO:0000256" key="3">
    <source>
        <dbReference type="ARBA" id="ARBA00022475"/>
    </source>
</evidence>
<feature type="signal peptide" evidence="7">
    <location>
        <begin position="1"/>
        <end position="34"/>
    </location>
</feature>
<comment type="similarity">
    <text evidence="2">Belongs to the BMP lipoprotein family.</text>
</comment>
<dbReference type="PANTHER" id="PTHR34296">
    <property type="entry name" value="TRANSCRIPTIONAL ACTIVATOR PROTEIN MED"/>
    <property type="match status" value="1"/>
</dbReference>
<dbReference type="InterPro" id="IPR003760">
    <property type="entry name" value="PnrA-like"/>
</dbReference>
<dbReference type="Pfam" id="PF02608">
    <property type="entry name" value="Bmp"/>
    <property type="match status" value="1"/>
</dbReference>
<dbReference type="GO" id="GO:0005886">
    <property type="term" value="C:plasma membrane"/>
    <property type="evidence" value="ECO:0007669"/>
    <property type="project" value="UniProtKB-SubCell"/>
</dbReference>
<dbReference type="InterPro" id="IPR028082">
    <property type="entry name" value="Peripla_BP_I"/>
</dbReference>